<keyword evidence="3" id="KW-0735">Signal-anchor</keyword>
<protein>
    <submittedName>
        <fullName evidence="7">LCP family protein</fullName>
    </submittedName>
</protein>
<gene>
    <name evidence="7" type="ORF">ACFSJF_09535</name>
</gene>
<reference evidence="8" key="1">
    <citation type="journal article" date="2019" name="Int. J. Syst. Evol. Microbiol.">
        <title>The Global Catalogue of Microorganisms (GCM) 10K type strain sequencing project: providing services to taxonomists for standard genome sequencing and annotation.</title>
        <authorList>
            <consortium name="The Broad Institute Genomics Platform"/>
            <consortium name="The Broad Institute Genome Sequencing Center for Infectious Disease"/>
            <person name="Wu L."/>
            <person name="Ma J."/>
        </authorList>
    </citation>
    <scope>NUCLEOTIDE SEQUENCE [LARGE SCALE GENOMIC DNA]</scope>
    <source>
        <strain evidence="8">R28</strain>
    </source>
</reference>
<evidence type="ECO:0000313" key="8">
    <source>
        <dbReference type="Proteomes" id="UP001597383"/>
    </source>
</evidence>
<dbReference type="Gene3D" id="3.40.630.190">
    <property type="entry name" value="LCP protein"/>
    <property type="match status" value="1"/>
</dbReference>
<accession>A0ABW4VY32</accession>
<sequence>MSINKQEKNEEKTENRSKRKSSKKKIIILYIVLPTLILIAAALLYGFHLYSKVEKTVEESYEDVGRENETSDLREEPVDPMEDNVSMLIIGVDDSENRGYEEQSRSDTLIVATFNKQQKDIKLLSIPRDSYVFVPEVGYNTKINHAHFYGGPKAAIETVEEFLNIPIDYFVRLNFEAFIEVIDSIGGIHYNVPFEIHEMDSNDKKDTIHLLPGYQKINGEEALALARTRKYDSDIERGKRQQEIIKTVLKESASTSTVFKLGDIIEAVGDNMTTNLAFDEMKTFSTYGLNTNLSISTINLEGNGGFMEDGLWYFVADEQDRHDIEVELKDHLGLKDNSKIEDDIRQIQKLY</sequence>
<dbReference type="Pfam" id="PF03816">
    <property type="entry name" value="LytR_cpsA_psr"/>
    <property type="match status" value="1"/>
</dbReference>
<evidence type="ECO:0000256" key="2">
    <source>
        <dbReference type="ARBA" id="ARBA00022692"/>
    </source>
</evidence>
<dbReference type="PANTHER" id="PTHR33392">
    <property type="entry name" value="POLYISOPRENYL-TEICHOIC ACID--PEPTIDOGLYCAN TEICHOIC ACID TRANSFERASE TAGU"/>
    <property type="match status" value="1"/>
</dbReference>
<name>A0ABW4VY32_9BACI</name>
<dbReference type="InterPro" id="IPR004474">
    <property type="entry name" value="LytR_CpsA_psr"/>
</dbReference>
<dbReference type="Proteomes" id="UP001597383">
    <property type="component" value="Unassembled WGS sequence"/>
</dbReference>
<comment type="similarity">
    <text evidence="1">Belongs to the LytR/CpsA/Psr (LCP) family.</text>
</comment>
<proteinExistence type="inferred from homology"/>
<keyword evidence="2 5" id="KW-0812">Transmembrane</keyword>
<evidence type="ECO:0000256" key="4">
    <source>
        <dbReference type="ARBA" id="ARBA00022989"/>
    </source>
</evidence>
<dbReference type="InterPro" id="IPR050922">
    <property type="entry name" value="LytR/CpsA/Psr_CW_biosynth"/>
</dbReference>
<feature type="domain" description="Cell envelope-related transcriptional attenuator" evidence="6">
    <location>
        <begin position="105"/>
        <end position="253"/>
    </location>
</feature>
<feature type="transmembrane region" description="Helical" evidence="5">
    <location>
        <begin position="26"/>
        <end position="47"/>
    </location>
</feature>
<dbReference type="EMBL" id="JBHUHQ010000015">
    <property type="protein sequence ID" value="MFD2044507.1"/>
    <property type="molecule type" value="Genomic_DNA"/>
</dbReference>
<evidence type="ECO:0000256" key="1">
    <source>
        <dbReference type="ARBA" id="ARBA00006068"/>
    </source>
</evidence>
<keyword evidence="4 5" id="KW-1133">Transmembrane helix</keyword>
<dbReference type="PANTHER" id="PTHR33392:SF3">
    <property type="entry name" value="POLYISOPRENYL-TEICHOIC ACID--PEPTIDOGLYCAN TEICHOIC ACID TRANSFERASE TAGT"/>
    <property type="match status" value="1"/>
</dbReference>
<dbReference type="NCBIfam" id="TIGR00350">
    <property type="entry name" value="lytR_cpsA_psr"/>
    <property type="match status" value="1"/>
</dbReference>
<evidence type="ECO:0000313" key="7">
    <source>
        <dbReference type="EMBL" id="MFD2044507.1"/>
    </source>
</evidence>
<comment type="caution">
    <text evidence="7">The sequence shown here is derived from an EMBL/GenBank/DDBJ whole genome shotgun (WGS) entry which is preliminary data.</text>
</comment>
<evidence type="ECO:0000259" key="6">
    <source>
        <dbReference type="Pfam" id="PF03816"/>
    </source>
</evidence>
<dbReference type="RefSeq" id="WP_377556261.1">
    <property type="nucleotide sequence ID" value="NZ_JBHUHQ010000015.1"/>
</dbReference>
<organism evidence="7 8">
    <name type="scientific">Ornithinibacillus salinisoli</name>
    <dbReference type="NCBI Taxonomy" id="1848459"/>
    <lineage>
        <taxon>Bacteria</taxon>
        <taxon>Bacillati</taxon>
        <taxon>Bacillota</taxon>
        <taxon>Bacilli</taxon>
        <taxon>Bacillales</taxon>
        <taxon>Bacillaceae</taxon>
        <taxon>Ornithinibacillus</taxon>
    </lineage>
</organism>
<evidence type="ECO:0000256" key="5">
    <source>
        <dbReference type="SAM" id="Phobius"/>
    </source>
</evidence>
<evidence type="ECO:0000256" key="3">
    <source>
        <dbReference type="ARBA" id="ARBA00022968"/>
    </source>
</evidence>
<keyword evidence="5" id="KW-0472">Membrane</keyword>
<keyword evidence="8" id="KW-1185">Reference proteome</keyword>